<dbReference type="GO" id="GO:0005794">
    <property type="term" value="C:Golgi apparatus"/>
    <property type="evidence" value="ECO:0007669"/>
    <property type="project" value="InterPro"/>
</dbReference>
<evidence type="ECO:0000256" key="1">
    <source>
        <dbReference type="ARBA" id="ARBA00023054"/>
    </source>
</evidence>
<sequence>KEKKYDLHQVQELETSLTKLKNQMAEPLHLEPPAGPSEVEQQLQAEVKHLQKELENLAGQLQAQVETNEGLSHLNREQEEMLWEWKPKLWEEQGEACQSSVQNDHTTISHVLSHNHQLEEQLAELKQMVTPTPSKKGTSLWGREVRGQRQLQPERQVTTAPSRAV</sequence>
<feature type="region of interest" description="Disordered" evidence="3">
    <location>
        <begin position="131"/>
        <end position="165"/>
    </location>
</feature>
<feature type="compositionally biased region" description="Polar residues" evidence="3">
    <location>
        <begin position="149"/>
        <end position="165"/>
    </location>
</feature>
<dbReference type="InterPro" id="IPR024858">
    <property type="entry name" value="GOLGA"/>
</dbReference>
<feature type="non-terminal residue" evidence="5">
    <location>
        <position position="1"/>
    </location>
</feature>
<evidence type="ECO:0000256" key="2">
    <source>
        <dbReference type="SAM" id="Coils"/>
    </source>
</evidence>
<feature type="coiled-coil region" evidence="2">
    <location>
        <begin position="40"/>
        <end position="67"/>
    </location>
</feature>
<protein>
    <recommendedName>
        <fullName evidence="4">Golgin subfamily A conserved domain-containing protein</fullName>
    </recommendedName>
</protein>
<organism evidence="5">
    <name type="scientific">Macaca mulatta</name>
    <name type="common">Rhesus macaque</name>
    <dbReference type="NCBI Taxonomy" id="9544"/>
    <lineage>
        <taxon>Eukaryota</taxon>
        <taxon>Metazoa</taxon>
        <taxon>Chordata</taxon>
        <taxon>Craniata</taxon>
        <taxon>Vertebrata</taxon>
        <taxon>Euteleostomi</taxon>
        <taxon>Mammalia</taxon>
        <taxon>Eutheria</taxon>
        <taxon>Euarchontoglires</taxon>
        <taxon>Primates</taxon>
        <taxon>Haplorrhini</taxon>
        <taxon>Catarrhini</taxon>
        <taxon>Cercopithecidae</taxon>
        <taxon>Cercopithecinae</taxon>
        <taxon>Macaca</taxon>
    </lineage>
</organism>
<dbReference type="PANTHER" id="PTHR10881:SF46">
    <property type="entry name" value="GOLGIN SUBFAMILY A MEMBER 2"/>
    <property type="match status" value="1"/>
</dbReference>
<proteinExistence type="predicted"/>
<dbReference type="EMBL" id="CM001259">
    <property type="protein sequence ID" value="EHH27608.1"/>
    <property type="molecule type" value="Genomic_DNA"/>
</dbReference>
<dbReference type="AlphaFoldDB" id="G7MVZ6"/>
<dbReference type="InterPro" id="IPR043976">
    <property type="entry name" value="GOLGA_cons_dom"/>
</dbReference>
<dbReference type="Proteomes" id="UP000013456">
    <property type="component" value="Chromosome 7"/>
</dbReference>
<evidence type="ECO:0000259" key="4">
    <source>
        <dbReference type="Pfam" id="PF15070"/>
    </source>
</evidence>
<dbReference type="Pfam" id="PF15070">
    <property type="entry name" value="GOLGA2L5"/>
    <property type="match status" value="1"/>
</dbReference>
<reference evidence="5" key="1">
    <citation type="journal article" date="2011" name="Nat. Biotechnol.">
        <title>Genome sequencing and comparison of two nonhuman primate animal models, the cynomolgus and Chinese rhesus macaques.</title>
        <authorList>
            <person name="Yan G."/>
            <person name="Zhang G."/>
            <person name="Fang X."/>
            <person name="Zhang Y."/>
            <person name="Li C."/>
            <person name="Ling F."/>
            <person name="Cooper D.N."/>
            <person name="Li Q."/>
            <person name="Li Y."/>
            <person name="van Gool A.J."/>
            <person name="Du H."/>
            <person name="Chen J."/>
            <person name="Chen R."/>
            <person name="Zhang P."/>
            <person name="Huang Z."/>
            <person name="Thompson J.R."/>
            <person name="Meng Y."/>
            <person name="Bai Y."/>
            <person name="Wang J."/>
            <person name="Zhuo M."/>
            <person name="Wang T."/>
            <person name="Huang Y."/>
            <person name="Wei L."/>
            <person name="Li J."/>
            <person name="Wang Z."/>
            <person name="Hu H."/>
            <person name="Yang P."/>
            <person name="Le L."/>
            <person name="Stenson P.D."/>
            <person name="Li B."/>
            <person name="Liu X."/>
            <person name="Ball E.V."/>
            <person name="An N."/>
            <person name="Huang Q."/>
            <person name="Zhang Y."/>
            <person name="Fan W."/>
            <person name="Zhang X."/>
            <person name="Li Y."/>
            <person name="Wang W."/>
            <person name="Katze M.G."/>
            <person name="Su B."/>
            <person name="Nielsen R."/>
            <person name="Yang H."/>
            <person name="Wang J."/>
            <person name="Wang X."/>
            <person name="Wang J."/>
        </authorList>
    </citation>
    <scope>NUCLEOTIDE SEQUENCE [LARGE SCALE GENOMIC DNA]</scope>
    <source>
        <strain evidence="5">CR-5</strain>
    </source>
</reference>
<name>G7MVZ6_MACMU</name>
<evidence type="ECO:0000313" key="5">
    <source>
        <dbReference type="EMBL" id="EHH27608.1"/>
    </source>
</evidence>
<dbReference type="PANTHER" id="PTHR10881">
    <property type="entry name" value="GOLGIN SUBFAMILY A MEMBER-RELATED"/>
    <property type="match status" value="1"/>
</dbReference>
<accession>G7MVZ6</accession>
<evidence type="ECO:0000256" key="3">
    <source>
        <dbReference type="SAM" id="MobiDB-lite"/>
    </source>
</evidence>
<keyword evidence="1 2" id="KW-0175">Coiled coil</keyword>
<feature type="non-terminal residue" evidence="5">
    <location>
        <position position="165"/>
    </location>
</feature>
<feature type="domain" description="Golgin subfamily A conserved" evidence="4">
    <location>
        <begin position="2"/>
        <end position="127"/>
    </location>
</feature>
<gene>
    <name evidence="5" type="ORF">EGK_17847</name>
</gene>